<dbReference type="InterPro" id="IPR012340">
    <property type="entry name" value="NA-bd_OB-fold"/>
</dbReference>
<dbReference type="InterPro" id="IPR006195">
    <property type="entry name" value="aa-tRNA-synth_II"/>
</dbReference>
<dbReference type="InterPro" id="IPR018149">
    <property type="entry name" value="Lys-tRNA-synth_II_C"/>
</dbReference>
<dbReference type="InterPro" id="IPR045864">
    <property type="entry name" value="aa-tRNA-synth_II/BPL/LPL"/>
</dbReference>
<dbReference type="Pfam" id="PF00152">
    <property type="entry name" value="tRNA-synt_2"/>
    <property type="match status" value="1"/>
</dbReference>
<dbReference type="RefSeq" id="WP_133797541.1">
    <property type="nucleotide sequence ID" value="NZ_SOCA01000017.1"/>
</dbReference>
<name>A0A4R7RJJ6_9BACT</name>
<gene>
    <name evidence="8" type="primary">lysS</name>
    <name evidence="10" type="ORF">EI77_04587</name>
</gene>
<dbReference type="GO" id="GO:0004824">
    <property type="term" value="F:lysine-tRNA ligase activity"/>
    <property type="evidence" value="ECO:0007669"/>
    <property type="project" value="UniProtKB-UniRule"/>
</dbReference>
<sequence length="577" mass="65651">MQPAPEHSESELLQFRRHKLEELQKRGIAAFGGKFEVSHDPGTLKANFTEGLDVRVAGRILSRRQMGKATFFDIGDITGRIQCYLSKNDVGEEAYDLFVHQIDIGDFVGIEGLSFVTKKGENSIHVKVLTPMGKALRPLPDKWHGIADREIKYRQRYLDLISNDRSREIFVTRSKMVAEIRSFLHGRDFMEVETPMMQDVPGGAAARPFETYFNALDQKMYLRIAPELYLKRLLVGGFTRVFELNRNFRNEGVSRRHNPEFTMLEAYWAFSDFEQMADLVESLICHLAEKFCGGLRIKRNRVTEVRAILFMIPRLCQEHNLTLTPEANTEFQAVIAMAHKALNELDHDSANTVAQTAKEEMTRFVTACGDHLNEGQKGFFAGMLAKLEELSAEAFIDLSRPWKRTPYRDLVKGAAGEDWFTLSKEEKVQRAQSLGVHEIHAGDEHYELDQKAFEKLVEEKSFNPLFVTHVPKELVPLAKQNTTDDSVVDVYELVINGQEISPGYSELNDPIVQRERLEHQAGEEIQKIDEEFILALEHGMPPAGGIGIGIDRLIMMLTGAESIRDVVLFPQLKRKAE</sequence>
<dbReference type="SUPFAM" id="SSF50249">
    <property type="entry name" value="Nucleic acid-binding proteins"/>
    <property type="match status" value="1"/>
</dbReference>
<keyword evidence="11" id="KW-1185">Reference proteome</keyword>
<dbReference type="HAMAP" id="MF_00252">
    <property type="entry name" value="Lys_tRNA_synth_class2"/>
    <property type="match status" value="1"/>
</dbReference>
<dbReference type="InterPro" id="IPR004365">
    <property type="entry name" value="NA-bd_OB_tRNA"/>
</dbReference>
<keyword evidence="6 8" id="KW-0030">Aminoacyl-tRNA synthetase</keyword>
<dbReference type="PANTHER" id="PTHR42918:SF15">
    <property type="entry name" value="LYSINE--TRNA LIGASE, CHLOROPLASTIC_MITOCHONDRIAL"/>
    <property type="match status" value="1"/>
</dbReference>
<keyword evidence="8" id="KW-0648">Protein biosynthesis</keyword>
<dbReference type="GO" id="GO:0006430">
    <property type="term" value="P:lysyl-tRNA aminoacylation"/>
    <property type="evidence" value="ECO:0007669"/>
    <property type="project" value="UniProtKB-UniRule"/>
</dbReference>
<dbReference type="GO" id="GO:0000287">
    <property type="term" value="F:magnesium ion binding"/>
    <property type="evidence" value="ECO:0007669"/>
    <property type="project" value="UniProtKB-UniRule"/>
</dbReference>
<keyword evidence="2 8" id="KW-0436">Ligase</keyword>
<evidence type="ECO:0000259" key="9">
    <source>
        <dbReference type="PROSITE" id="PS50862"/>
    </source>
</evidence>
<comment type="similarity">
    <text evidence="1 8">Belongs to the class-II aminoacyl-tRNA synthetase family.</text>
</comment>
<keyword evidence="8" id="KW-0963">Cytoplasm</keyword>
<dbReference type="Proteomes" id="UP000295662">
    <property type="component" value="Unassembled WGS sequence"/>
</dbReference>
<protein>
    <recommendedName>
        <fullName evidence="8">Lysine--tRNA ligase</fullName>
        <ecNumber evidence="8">6.1.1.6</ecNumber>
    </recommendedName>
    <alternativeName>
        <fullName evidence="8">Lysyl-tRNA synthetase</fullName>
        <shortName evidence="8">LysRS</shortName>
    </alternativeName>
</protein>
<reference evidence="10 11" key="1">
    <citation type="submission" date="2019-03" db="EMBL/GenBank/DDBJ databases">
        <title>Genomic Encyclopedia of Archaeal and Bacterial Type Strains, Phase II (KMG-II): from individual species to whole genera.</title>
        <authorList>
            <person name="Goeker M."/>
        </authorList>
    </citation>
    <scope>NUCLEOTIDE SEQUENCE [LARGE SCALE GENOMIC DNA]</scope>
    <source>
        <strain evidence="10 11">ATCC 25309</strain>
    </source>
</reference>
<dbReference type="AlphaFoldDB" id="A0A4R7RJJ6"/>
<comment type="subunit">
    <text evidence="8">Homodimer.</text>
</comment>
<dbReference type="InterPro" id="IPR002313">
    <property type="entry name" value="Lys-tRNA-ligase_II"/>
</dbReference>
<dbReference type="CDD" id="cd04322">
    <property type="entry name" value="LysRS_N"/>
    <property type="match status" value="1"/>
</dbReference>
<dbReference type="Gene3D" id="2.40.50.140">
    <property type="entry name" value="Nucleic acid-binding proteins"/>
    <property type="match status" value="1"/>
</dbReference>
<proteinExistence type="inferred from homology"/>
<evidence type="ECO:0000256" key="7">
    <source>
        <dbReference type="ARBA" id="ARBA00048573"/>
    </source>
</evidence>
<organism evidence="10 11">
    <name type="scientific">Prosthecobacter fusiformis</name>
    <dbReference type="NCBI Taxonomy" id="48464"/>
    <lineage>
        <taxon>Bacteria</taxon>
        <taxon>Pseudomonadati</taxon>
        <taxon>Verrucomicrobiota</taxon>
        <taxon>Verrucomicrobiia</taxon>
        <taxon>Verrucomicrobiales</taxon>
        <taxon>Verrucomicrobiaceae</taxon>
        <taxon>Prosthecobacter</taxon>
    </lineage>
</organism>
<evidence type="ECO:0000256" key="3">
    <source>
        <dbReference type="ARBA" id="ARBA00022723"/>
    </source>
</evidence>
<dbReference type="PROSITE" id="PS50862">
    <property type="entry name" value="AA_TRNA_LIGASE_II"/>
    <property type="match status" value="1"/>
</dbReference>
<comment type="subcellular location">
    <subcellularLocation>
        <location evidence="8">Cytoplasm</location>
    </subcellularLocation>
</comment>
<evidence type="ECO:0000256" key="4">
    <source>
        <dbReference type="ARBA" id="ARBA00022741"/>
    </source>
</evidence>
<dbReference type="SUPFAM" id="SSF55681">
    <property type="entry name" value="Class II aaRS and biotin synthetases"/>
    <property type="match status" value="1"/>
</dbReference>
<evidence type="ECO:0000313" key="11">
    <source>
        <dbReference type="Proteomes" id="UP000295662"/>
    </source>
</evidence>
<dbReference type="Pfam" id="PF01336">
    <property type="entry name" value="tRNA_anti-codon"/>
    <property type="match status" value="1"/>
</dbReference>
<evidence type="ECO:0000256" key="1">
    <source>
        <dbReference type="ARBA" id="ARBA00008226"/>
    </source>
</evidence>
<evidence type="ECO:0000256" key="8">
    <source>
        <dbReference type="HAMAP-Rule" id="MF_00252"/>
    </source>
</evidence>
<feature type="domain" description="Aminoacyl-transfer RNA synthetases class-II family profile" evidence="9">
    <location>
        <begin position="170"/>
        <end position="570"/>
    </location>
</feature>
<evidence type="ECO:0000313" key="10">
    <source>
        <dbReference type="EMBL" id="TDU63066.1"/>
    </source>
</evidence>
<dbReference type="GO" id="GO:0005524">
    <property type="term" value="F:ATP binding"/>
    <property type="evidence" value="ECO:0007669"/>
    <property type="project" value="UniProtKB-UniRule"/>
</dbReference>
<dbReference type="PRINTS" id="PR00982">
    <property type="entry name" value="TRNASYNTHLYS"/>
</dbReference>
<dbReference type="PANTHER" id="PTHR42918">
    <property type="entry name" value="LYSYL-TRNA SYNTHETASE"/>
    <property type="match status" value="1"/>
</dbReference>
<keyword evidence="5 8" id="KW-0067">ATP-binding</keyword>
<comment type="caution">
    <text evidence="10">The sequence shown here is derived from an EMBL/GenBank/DDBJ whole genome shotgun (WGS) entry which is preliminary data.</text>
</comment>
<accession>A0A4R7RJJ6</accession>
<evidence type="ECO:0000256" key="2">
    <source>
        <dbReference type="ARBA" id="ARBA00022598"/>
    </source>
</evidence>
<keyword evidence="3 8" id="KW-0479">Metal-binding</keyword>
<dbReference type="GO" id="GO:0000049">
    <property type="term" value="F:tRNA binding"/>
    <property type="evidence" value="ECO:0007669"/>
    <property type="project" value="TreeGrafter"/>
</dbReference>
<dbReference type="InterPro" id="IPR004364">
    <property type="entry name" value="Aa-tRNA-synt_II"/>
</dbReference>
<dbReference type="InterPro" id="IPR044136">
    <property type="entry name" value="Lys-tRNA-ligase_II_N"/>
</dbReference>
<keyword evidence="4 8" id="KW-0547">Nucleotide-binding</keyword>
<evidence type="ECO:0000256" key="6">
    <source>
        <dbReference type="ARBA" id="ARBA00023146"/>
    </source>
</evidence>
<dbReference type="EC" id="6.1.1.6" evidence="8"/>
<dbReference type="GO" id="GO:0005829">
    <property type="term" value="C:cytosol"/>
    <property type="evidence" value="ECO:0007669"/>
    <property type="project" value="TreeGrafter"/>
</dbReference>
<evidence type="ECO:0000256" key="5">
    <source>
        <dbReference type="ARBA" id="ARBA00022840"/>
    </source>
</evidence>
<dbReference type="Gene3D" id="3.30.930.10">
    <property type="entry name" value="Bira Bifunctional Protein, Domain 2"/>
    <property type="match status" value="1"/>
</dbReference>
<comment type="catalytic activity">
    <reaction evidence="7 8">
        <text>tRNA(Lys) + L-lysine + ATP = L-lysyl-tRNA(Lys) + AMP + diphosphate</text>
        <dbReference type="Rhea" id="RHEA:20792"/>
        <dbReference type="Rhea" id="RHEA-COMP:9696"/>
        <dbReference type="Rhea" id="RHEA-COMP:9697"/>
        <dbReference type="ChEBI" id="CHEBI:30616"/>
        <dbReference type="ChEBI" id="CHEBI:32551"/>
        <dbReference type="ChEBI" id="CHEBI:33019"/>
        <dbReference type="ChEBI" id="CHEBI:78442"/>
        <dbReference type="ChEBI" id="CHEBI:78529"/>
        <dbReference type="ChEBI" id="CHEBI:456215"/>
        <dbReference type="EC" id="6.1.1.6"/>
    </reaction>
</comment>
<dbReference type="EMBL" id="SOCA01000017">
    <property type="protein sequence ID" value="TDU63066.1"/>
    <property type="molecule type" value="Genomic_DNA"/>
</dbReference>
<comment type="cofactor">
    <cofactor evidence="8">
        <name>Mg(2+)</name>
        <dbReference type="ChEBI" id="CHEBI:18420"/>
    </cofactor>
    <text evidence="8">Binds 3 Mg(2+) ions per subunit.</text>
</comment>
<feature type="binding site" evidence="8">
    <location>
        <position position="499"/>
    </location>
    <ligand>
        <name>Mg(2+)</name>
        <dbReference type="ChEBI" id="CHEBI:18420"/>
        <label>1</label>
    </ligand>
</feature>
<feature type="binding site" evidence="8">
    <location>
        <position position="499"/>
    </location>
    <ligand>
        <name>Mg(2+)</name>
        <dbReference type="ChEBI" id="CHEBI:18420"/>
        <label>2</label>
    </ligand>
</feature>
<dbReference type="OrthoDB" id="9802326at2"/>
<feature type="binding site" evidence="8">
    <location>
        <position position="492"/>
    </location>
    <ligand>
        <name>Mg(2+)</name>
        <dbReference type="ChEBI" id="CHEBI:18420"/>
        <label>1</label>
    </ligand>
</feature>
<keyword evidence="8" id="KW-0460">Magnesium</keyword>